<dbReference type="PANTHER" id="PTHR21646">
    <property type="entry name" value="UBIQUITIN CARBOXYL-TERMINAL HYDROLASE"/>
    <property type="match status" value="1"/>
</dbReference>
<dbReference type="GO" id="GO:0016579">
    <property type="term" value="P:protein deubiquitination"/>
    <property type="evidence" value="ECO:0007669"/>
    <property type="project" value="InterPro"/>
</dbReference>
<evidence type="ECO:0000256" key="1">
    <source>
        <dbReference type="ARBA" id="ARBA00000707"/>
    </source>
</evidence>
<name>A0A336K1M3_CULSO</name>
<feature type="domain" description="USP" evidence="4">
    <location>
        <begin position="765"/>
        <end position="1091"/>
    </location>
</feature>
<dbReference type="InterPro" id="IPR018200">
    <property type="entry name" value="USP_CS"/>
</dbReference>
<dbReference type="PANTHER" id="PTHR21646:SF23">
    <property type="entry name" value="UBIQUITIN CARBOXYL-TERMINAL HYDROLASE USP2"/>
    <property type="match status" value="1"/>
</dbReference>
<organism evidence="5">
    <name type="scientific">Culicoides sonorensis</name>
    <name type="common">Biting midge</name>
    <dbReference type="NCBI Taxonomy" id="179676"/>
    <lineage>
        <taxon>Eukaryota</taxon>
        <taxon>Metazoa</taxon>
        <taxon>Ecdysozoa</taxon>
        <taxon>Arthropoda</taxon>
        <taxon>Hexapoda</taxon>
        <taxon>Insecta</taxon>
        <taxon>Pterygota</taxon>
        <taxon>Neoptera</taxon>
        <taxon>Endopterygota</taxon>
        <taxon>Diptera</taxon>
        <taxon>Nematocera</taxon>
        <taxon>Chironomoidea</taxon>
        <taxon>Ceratopogonidae</taxon>
        <taxon>Ceratopogoninae</taxon>
        <taxon>Culicoides</taxon>
        <taxon>Monoculicoides</taxon>
    </lineage>
</organism>
<feature type="compositionally biased region" description="Polar residues" evidence="3">
    <location>
        <begin position="43"/>
        <end position="61"/>
    </location>
</feature>
<dbReference type="PROSITE" id="PS00973">
    <property type="entry name" value="USP_2"/>
    <property type="match status" value="1"/>
</dbReference>
<feature type="compositionally biased region" description="Low complexity" evidence="3">
    <location>
        <begin position="720"/>
        <end position="736"/>
    </location>
</feature>
<dbReference type="VEuPathDB" id="VectorBase:CSON011298"/>
<dbReference type="GO" id="GO:0004843">
    <property type="term" value="F:cysteine-type deubiquitinase activity"/>
    <property type="evidence" value="ECO:0007669"/>
    <property type="project" value="UniProtKB-EC"/>
</dbReference>
<evidence type="ECO:0000259" key="4">
    <source>
        <dbReference type="PROSITE" id="PS50235"/>
    </source>
</evidence>
<dbReference type="InterPro" id="IPR050185">
    <property type="entry name" value="Ub_carboxyl-term_hydrolase"/>
</dbReference>
<dbReference type="PROSITE" id="PS00972">
    <property type="entry name" value="USP_1"/>
    <property type="match status" value="1"/>
</dbReference>
<reference evidence="5" key="1">
    <citation type="submission" date="2018-04" db="EMBL/GenBank/DDBJ databases">
        <authorList>
            <person name="Go L.Y."/>
            <person name="Mitchell J.A."/>
        </authorList>
    </citation>
    <scope>NUCLEOTIDE SEQUENCE</scope>
    <source>
        <tissue evidence="5">Whole organism</tissue>
    </source>
</reference>
<dbReference type="InterPro" id="IPR028889">
    <property type="entry name" value="USP"/>
</dbReference>
<dbReference type="PROSITE" id="PS50235">
    <property type="entry name" value="USP_3"/>
    <property type="match status" value="1"/>
</dbReference>
<feature type="compositionally biased region" description="Polar residues" evidence="3">
    <location>
        <begin position="683"/>
        <end position="711"/>
    </location>
</feature>
<reference evidence="6" key="2">
    <citation type="submission" date="2018-07" db="EMBL/GenBank/DDBJ databases">
        <authorList>
            <person name="Quirk P.G."/>
            <person name="Krulwich T.A."/>
        </authorList>
    </citation>
    <scope>NUCLEOTIDE SEQUENCE</scope>
</reference>
<feature type="region of interest" description="Disordered" evidence="3">
    <location>
        <begin position="683"/>
        <end position="753"/>
    </location>
</feature>
<feature type="region of interest" description="Disordered" evidence="3">
    <location>
        <begin position="396"/>
        <end position="478"/>
    </location>
</feature>
<evidence type="ECO:0000313" key="5">
    <source>
        <dbReference type="EMBL" id="SSW98599.1"/>
    </source>
</evidence>
<feature type="region of interest" description="Disordered" evidence="3">
    <location>
        <begin position="118"/>
        <end position="151"/>
    </location>
</feature>
<dbReference type="InterPro" id="IPR001394">
    <property type="entry name" value="Peptidase_C19_UCH"/>
</dbReference>
<dbReference type="Pfam" id="PF00443">
    <property type="entry name" value="UCH"/>
    <property type="match status" value="1"/>
</dbReference>
<dbReference type="CDD" id="cd02674">
    <property type="entry name" value="Peptidase_C19R"/>
    <property type="match status" value="1"/>
</dbReference>
<feature type="compositionally biased region" description="Low complexity" evidence="3">
    <location>
        <begin position="290"/>
        <end position="301"/>
    </location>
</feature>
<evidence type="ECO:0000313" key="6">
    <source>
        <dbReference type="EMBL" id="SSX18985.1"/>
    </source>
</evidence>
<accession>A0A336K1M3</accession>
<dbReference type="EMBL" id="UFQT01000048">
    <property type="protein sequence ID" value="SSX18985.1"/>
    <property type="molecule type" value="Genomic_DNA"/>
</dbReference>
<feature type="compositionally biased region" description="Basic and acidic residues" evidence="3">
    <location>
        <begin position="464"/>
        <end position="478"/>
    </location>
</feature>
<dbReference type="Gene3D" id="3.90.70.10">
    <property type="entry name" value="Cysteine proteinases"/>
    <property type="match status" value="1"/>
</dbReference>
<dbReference type="EC" id="3.4.19.12" evidence="2"/>
<evidence type="ECO:0000256" key="2">
    <source>
        <dbReference type="ARBA" id="ARBA00012759"/>
    </source>
</evidence>
<dbReference type="EMBL" id="UFQS01000048">
    <property type="protein sequence ID" value="SSW98599.1"/>
    <property type="molecule type" value="Genomic_DNA"/>
</dbReference>
<feature type="compositionally biased region" description="Low complexity" evidence="3">
    <location>
        <begin position="125"/>
        <end position="136"/>
    </location>
</feature>
<dbReference type="SUPFAM" id="SSF54001">
    <property type="entry name" value="Cysteine proteinases"/>
    <property type="match status" value="1"/>
</dbReference>
<feature type="compositionally biased region" description="Basic and acidic residues" evidence="3">
    <location>
        <begin position="417"/>
        <end position="435"/>
    </location>
</feature>
<feature type="region of interest" description="Disordered" evidence="3">
    <location>
        <begin position="30"/>
        <end position="61"/>
    </location>
</feature>
<feature type="region of interest" description="Disordered" evidence="3">
    <location>
        <begin position="283"/>
        <end position="302"/>
    </location>
</feature>
<feature type="compositionally biased region" description="Low complexity" evidence="3">
    <location>
        <begin position="30"/>
        <end position="40"/>
    </location>
</feature>
<feature type="compositionally biased region" description="Polar residues" evidence="3">
    <location>
        <begin position="396"/>
        <end position="416"/>
    </location>
</feature>
<evidence type="ECO:0000256" key="3">
    <source>
        <dbReference type="SAM" id="MobiDB-lite"/>
    </source>
</evidence>
<sequence length="1091" mass="121824">MPVISTRYSTTTTGNSYISPSVGTFRSTFSATSRSSADRSSSIERPSYTNTTESFLNRSRGANNTYRLTSSASYRLSNSTNDSFSSRYGTQPHRSSSLARSVAISGLELYEKYSPANYTPKSELTRSSSLTENSSSPHIPVNNNKESSPVVGHRKVKSSTDSLKHNNNCDSNNKIYLNKKHKSSANNNNCSNCITHHHHQIHCKSICPSSASAKVTSCNRSHNNCLKNYNIHTTKHTQEHLLKHGSSTSMKNKTQPIDFHKKSQLESKNTSKIRHALQIKTSSCSGTSRNQTKNNITDNNNSIMPSFTPSTCYSEINKADEFKSKNKLCTNLILSNKSHKPVSNITSIFNGNPNKKASFLPVNDKSSSSHHTGFQNENFLKKEYELARTQVIQKNLSKQNEQDNTNNNMSENIKNNFKSEKYTTDDKQELNEIRNKILGKNSDNMMSRGKVLSNTSTNSGESNDDIKFIDSDSDNLSDKKISPVNEASLNIIATPNHITKMLATSTPIKSNEITRNTNNTLTLNKTNTYPPKPSETNASQIFTQNSVISPNNKKLILNASPKNSCVYEKQQQEQYLLQNISITNSEPDDLTNTCKRETKMDSIATVALTAGTAKIRIISNDTEDDNDFSNVSTSATIILPSRVKQNGSHVIVKKPDGEQINNTTNKDASSILLEKKNTLNHKQLSENNDCARNASSIRSALPPTSSLSSRTNWEKDSYKSYSSRNYDNGSSSNSSYILPRSTKTGSPAREFESRKVEKETVEGLCGLWNIGNTCFMNSVLQCLSNTKELTKGIKALVPVRSSGKDQRIFTEFQRLIKELWSPGNRSVNPSEFKMAFSSKHRMYSGSAQQDSQEFLRFFLDSVHGALNTATKAEPITLDDNMSDSRKAELMWNWYSKTENSVIKDLFVGQLKSTLKCTECGNTSTTFDPFWDLSLPLPSNTRCKLSDCLDLFIKEEILDGDEMPTCSKCKTRRKSTKNFTIQRYPKILVIHLKRFSETRWSKLTTLVEFPTSEGGLNLAPFASSSNTETNNGLYSLYATSNHMGSTAGGHYVAFCKHPTTKKWHEFNDNSVTDTPESSLVSSSAYLLFYERV</sequence>
<dbReference type="AlphaFoldDB" id="A0A336K1M3"/>
<protein>
    <recommendedName>
        <fullName evidence="2">ubiquitinyl hydrolase 1</fullName>
        <ecNumber evidence="2">3.4.19.12</ecNumber>
    </recommendedName>
</protein>
<comment type="catalytic activity">
    <reaction evidence="1">
        <text>Thiol-dependent hydrolysis of ester, thioester, amide, peptide and isopeptide bonds formed by the C-terminal Gly of ubiquitin (a 76-residue protein attached to proteins as an intracellular targeting signal).</text>
        <dbReference type="EC" id="3.4.19.12"/>
    </reaction>
</comment>
<gene>
    <name evidence="5" type="primary">CSON011298</name>
</gene>
<proteinExistence type="predicted"/>
<feature type="compositionally biased region" description="Polar residues" evidence="3">
    <location>
        <begin position="452"/>
        <end position="461"/>
    </location>
</feature>
<feature type="region of interest" description="Disordered" evidence="3">
    <location>
        <begin position="77"/>
        <end position="98"/>
    </location>
</feature>
<dbReference type="InterPro" id="IPR038765">
    <property type="entry name" value="Papain-like_cys_pep_sf"/>
</dbReference>
<dbReference type="FunFam" id="3.90.70.10:FF:000083">
    <property type="entry name" value="Uncharacterized protein, isoform B"/>
    <property type="match status" value="1"/>
</dbReference>